<sequence length="218" mass="25395">MKIIACGDSYTLGEGLSNLKQVYINLVANYFNAEIINLSQSGASEFLITDQVEKAVKQKPDLIIIGHTSEYRWQVRDKRTGWWQGFIVANWIQKNKKSYRNWVLSEQILDNTRKTPEHYAAWHAAGMLYYSEEKVIRRLWKSAVALQYTIINNHNINQIHFCCFDHLQNDLECITNKFINFPLDNLKHKEFAPDGSHAGPNLHKLLAKKLINHINQFH</sequence>
<reference evidence="1" key="1">
    <citation type="submission" date="2018-05" db="EMBL/GenBank/DDBJ databases">
        <authorList>
            <person name="Lanie J.A."/>
            <person name="Ng W.-L."/>
            <person name="Kazmierczak K.M."/>
            <person name="Andrzejewski T.M."/>
            <person name="Davidsen T.M."/>
            <person name="Wayne K.J."/>
            <person name="Tettelin H."/>
            <person name="Glass J.I."/>
            <person name="Rusch D."/>
            <person name="Podicherti R."/>
            <person name="Tsui H.-C.T."/>
            <person name="Winkler M.E."/>
        </authorList>
    </citation>
    <scope>NUCLEOTIDE SEQUENCE</scope>
</reference>
<accession>A0A381SQC0</accession>
<dbReference type="SUPFAM" id="SSF52266">
    <property type="entry name" value="SGNH hydrolase"/>
    <property type="match status" value="1"/>
</dbReference>
<dbReference type="AlphaFoldDB" id="A0A381SQC0"/>
<dbReference type="InterPro" id="IPR036514">
    <property type="entry name" value="SGNH_hydro_sf"/>
</dbReference>
<evidence type="ECO:0000313" key="1">
    <source>
        <dbReference type="EMBL" id="SVA05679.1"/>
    </source>
</evidence>
<dbReference type="EMBL" id="UINC01003366">
    <property type="protein sequence ID" value="SVA05679.1"/>
    <property type="molecule type" value="Genomic_DNA"/>
</dbReference>
<proteinExistence type="predicted"/>
<organism evidence="1">
    <name type="scientific">marine metagenome</name>
    <dbReference type="NCBI Taxonomy" id="408172"/>
    <lineage>
        <taxon>unclassified sequences</taxon>
        <taxon>metagenomes</taxon>
        <taxon>ecological metagenomes</taxon>
    </lineage>
</organism>
<protein>
    <recommendedName>
        <fullName evidence="2">SGNH hydrolase-type esterase domain-containing protein</fullName>
    </recommendedName>
</protein>
<dbReference type="Gene3D" id="3.40.50.1110">
    <property type="entry name" value="SGNH hydrolase"/>
    <property type="match status" value="1"/>
</dbReference>
<name>A0A381SQC0_9ZZZZ</name>
<gene>
    <name evidence="1" type="ORF">METZ01_LOCUS58533</name>
</gene>
<evidence type="ECO:0008006" key="2">
    <source>
        <dbReference type="Google" id="ProtNLM"/>
    </source>
</evidence>